<dbReference type="Gene3D" id="1.20.1280.50">
    <property type="match status" value="1"/>
</dbReference>
<feature type="repeat" description="WD" evidence="3">
    <location>
        <begin position="151"/>
        <end position="190"/>
    </location>
</feature>
<reference evidence="6" key="1">
    <citation type="submission" date="2025-08" db="UniProtKB">
        <authorList>
            <consortium name="RefSeq"/>
        </authorList>
    </citation>
    <scope>IDENTIFICATION</scope>
    <source>
        <tissue evidence="6">Total insect</tissue>
    </source>
</reference>
<evidence type="ECO:0000259" key="4">
    <source>
        <dbReference type="PROSITE" id="PS50181"/>
    </source>
</evidence>
<dbReference type="InterPro" id="IPR001680">
    <property type="entry name" value="WD40_rpt"/>
</dbReference>
<dbReference type="PANTHER" id="PTHR14381">
    <property type="entry name" value="DACTYLIN"/>
    <property type="match status" value="1"/>
</dbReference>
<dbReference type="InterPro" id="IPR036322">
    <property type="entry name" value="WD40_repeat_dom_sf"/>
</dbReference>
<dbReference type="GO" id="GO:0031146">
    <property type="term" value="P:SCF-dependent proteasomal ubiquitin-dependent protein catabolic process"/>
    <property type="evidence" value="ECO:0007669"/>
    <property type="project" value="TreeGrafter"/>
</dbReference>
<evidence type="ECO:0000313" key="6">
    <source>
        <dbReference type="RefSeq" id="XP_034233848.1"/>
    </source>
</evidence>
<dbReference type="PRINTS" id="PR00320">
    <property type="entry name" value="GPROTEINBRPT"/>
</dbReference>
<dbReference type="SMART" id="SM00320">
    <property type="entry name" value="WD40"/>
    <property type="match status" value="4"/>
</dbReference>
<dbReference type="Pfam" id="PF12937">
    <property type="entry name" value="F-box-like"/>
    <property type="match status" value="1"/>
</dbReference>
<feature type="domain" description="F-box" evidence="4">
    <location>
        <begin position="17"/>
        <end position="63"/>
    </location>
</feature>
<dbReference type="GeneID" id="117640928"/>
<dbReference type="AlphaFoldDB" id="A0A6P8Y2Y3"/>
<dbReference type="InterPro" id="IPR019775">
    <property type="entry name" value="WD40_repeat_CS"/>
</dbReference>
<dbReference type="InterPro" id="IPR036047">
    <property type="entry name" value="F-box-like_dom_sf"/>
</dbReference>
<dbReference type="SUPFAM" id="SSF50978">
    <property type="entry name" value="WD40 repeat-like"/>
    <property type="match status" value="1"/>
</dbReference>
<keyword evidence="1 3" id="KW-0853">WD repeat</keyword>
<protein>
    <submittedName>
        <fullName evidence="6">F-box/WD repeat-containing protein 4-like isoform X2</fullName>
    </submittedName>
</protein>
<evidence type="ECO:0000256" key="1">
    <source>
        <dbReference type="ARBA" id="ARBA00022574"/>
    </source>
</evidence>
<dbReference type="InterPro" id="IPR052301">
    <property type="entry name" value="SCF_F-box/WD-repeat"/>
</dbReference>
<keyword evidence="2" id="KW-0677">Repeat</keyword>
<dbReference type="PANTHER" id="PTHR14381:SF1">
    <property type="entry name" value="F-BOX_WD REPEAT-CONTAINING PROTEIN 4"/>
    <property type="match status" value="1"/>
</dbReference>
<dbReference type="PROSITE" id="PS50082">
    <property type="entry name" value="WD_REPEATS_2"/>
    <property type="match status" value="3"/>
</dbReference>
<dbReference type="Pfam" id="PF00400">
    <property type="entry name" value="WD40"/>
    <property type="match status" value="3"/>
</dbReference>
<dbReference type="PROSITE" id="PS50181">
    <property type="entry name" value="FBOX"/>
    <property type="match status" value="1"/>
</dbReference>
<organism evidence="6">
    <name type="scientific">Thrips palmi</name>
    <name type="common">Melon thrips</name>
    <dbReference type="NCBI Taxonomy" id="161013"/>
    <lineage>
        <taxon>Eukaryota</taxon>
        <taxon>Metazoa</taxon>
        <taxon>Ecdysozoa</taxon>
        <taxon>Arthropoda</taxon>
        <taxon>Hexapoda</taxon>
        <taxon>Insecta</taxon>
        <taxon>Pterygota</taxon>
        <taxon>Neoptera</taxon>
        <taxon>Paraneoptera</taxon>
        <taxon>Thysanoptera</taxon>
        <taxon>Terebrantia</taxon>
        <taxon>Thripoidea</taxon>
        <taxon>Thripidae</taxon>
        <taxon>Thrips</taxon>
    </lineage>
</organism>
<dbReference type="OrthoDB" id="435188at2759"/>
<dbReference type="RefSeq" id="XP_034233848.1">
    <property type="nucleotide sequence ID" value="XM_034377957.1"/>
</dbReference>
<dbReference type="PROSITE" id="PS00678">
    <property type="entry name" value="WD_REPEATS_1"/>
    <property type="match status" value="1"/>
</dbReference>
<dbReference type="InterPro" id="IPR001810">
    <property type="entry name" value="F-box_dom"/>
</dbReference>
<feature type="repeat" description="WD" evidence="3">
    <location>
        <begin position="192"/>
        <end position="232"/>
    </location>
</feature>
<name>A0A6P8Y2Y3_THRPL</name>
<dbReference type="SUPFAM" id="SSF81383">
    <property type="entry name" value="F-box domain"/>
    <property type="match status" value="1"/>
</dbReference>
<evidence type="ECO:0000313" key="5">
    <source>
        <dbReference type="Proteomes" id="UP000515158"/>
    </source>
</evidence>
<dbReference type="GO" id="GO:0019005">
    <property type="term" value="C:SCF ubiquitin ligase complex"/>
    <property type="evidence" value="ECO:0007669"/>
    <property type="project" value="TreeGrafter"/>
</dbReference>
<accession>A0A6P8Y2Y3</accession>
<gene>
    <name evidence="6" type="primary">LOC117640928</name>
</gene>
<keyword evidence="5" id="KW-1185">Reference proteome</keyword>
<dbReference type="Gene3D" id="2.130.10.10">
    <property type="entry name" value="YVTN repeat-like/Quinoprotein amine dehydrogenase"/>
    <property type="match status" value="1"/>
</dbReference>
<dbReference type="Proteomes" id="UP000515158">
    <property type="component" value="Unplaced"/>
</dbReference>
<evidence type="ECO:0000256" key="3">
    <source>
        <dbReference type="PROSITE-ProRule" id="PRU00221"/>
    </source>
</evidence>
<dbReference type="InterPro" id="IPR020472">
    <property type="entry name" value="WD40_PAC1"/>
</dbReference>
<dbReference type="SMART" id="SM00256">
    <property type="entry name" value="FBOX"/>
    <property type="match status" value="1"/>
</dbReference>
<feature type="repeat" description="WD" evidence="3">
    <location>
        <begin position="303"/>
        <end position="325"/>
    </location>
</feature>
<proteinExistence type="predicted"/>
<dbReference type="InterPro" id="IPR015943">
    <property type="entry name" value="WD40/YVTN_repeat-like_dom_sf"/>
</dbReference>
<evidence type="ECO:0000256" key="2">
    <source>
        <dbReference type="ARBA" id="ARBA00022737"/>
    </source>
</evidence>
<sequence>MNASRHPSGECEQECDPLLFQDLPTDVLLSIFRYCNIHSLLRLSQTCKRINNIISEDFVWLERSKRVNVSNQVSTQVKNRSFSILHCKDRCRVSQNWNLGRYEETIFLHNKTKYMPWLQLEKDIVWFSRGRQILALKRRANSIATVPALSFKPHKEDVSRFVVKNGKVVSGGRDGSLSLWNLSKNRLLSEEKHAHNLDITGVDFDGQESIVTGSKDERIKVWRLEDRKIVLKYNVAAEDRVWSVAYQSGSNSLLCYGTSGLRPSKCPLGFFDIERNHIFSLTCNNLKRGAGILDILWEDLNTVVTCGYDRMVRMWDIRTLSCVRFWSDPFDVVLYSLASDYNHTLLCGTAQHGRVQMWDKRMTRASQANFLPHRCTS</sequence>